<comment type="subcellular location">
    <subcellularLocation>
        <location evidence="1">Cell envelope</location>
    </subcellularLocation>
</comment>
<dbReference type="GO" id="GO:0030313">
    <property type="term" value="C:cell envelope"/>
    <property type="evidence" value="ECO:0007669"/>
    <property type="project" value="UniProtKB-SubCell"/>
</dbReference>
<feature type="coiled-coil region" evidence="3">
    <location>
        <begin position="89"/>
        <end position="213"/>
    </location>
</feature>
<keyword evidence="7" id="KW-1185">Reference proteome</keyword>
<dbReference type="Proteomes" id="UP001163687">
    <property type="component" value="Chromosome"/>
</dbReference>
<dbReference type="Gene3D" id="1.10.287.470">
    <property type="entry name" value="Helix hairpin bin"/>
    <property type="match status" value="2"/>
</dbReference>
<keyword evidence="2 3" id="KW-0175">Coiled coil</keyword>
<feature type="region of interest" description="Disordered" evidence="4">
    <location>
        <begin position="340"/>
        <end position="360"/>
    </location>
</feature>
<evidence type="ECO:0000313" key="6">
    <source>
        <dbReference type="EMBL" id="BDG59011.1"/>
    </source>
</evidence>
<dbReference type="Gene3D" id="2.40.30.170">
    <property type="match status" value="1"/>
</dbReference>
<proteinExistence type="predicted"/>
<dbReference type="PANTHER" id="PTHR32347:SF23">
    <property type="entry name" value="BLL5650 PROTEIN"/>
    <property type="match status" value="1"/>
</dbReference>
<reference evidence="6" key="1">
    <citation type="submission" date="2022-03" db="EMBL/GenBank/DDBJ databases">
        <title>Complete genome sequence of Caldinitratiruptor microaerophilus.</title>
        <authorList>
            <person name="Mukaiyama R."/>
            <person name="Nishiyama T."/>
            <person name="Ueda K."/>
        </authorList>
    </citation>
    <scope>NUCLEOTIDE SEQUENCE</scope>
    <source>
        <strain evidence="6">JCM 16183</strain>
    </source>
</reference>
<name>A0AA35G5A0_9FIRM</name>
<dbReference type="KEGG" id="cmic:caldi_01010"/>
<protein>
    <submittedName>
        <fullName evidence="6">Hemolysin secretion protein D</fullName>
    </submittedName>
</protein>
<evidence type="ECO:0000259" key="5">
    <source>
        <dbReference type="Pfam" id="PF25954"/>
    </source>
</evidence>
<sequence>MTASRSSANDRSLSRRIPRSALLAASVVLAVTALSACARTRAPRPLTASGTVEADTVRVAAEVGGRVLELGAREGEVVRAGQVVARLDSRLAEARVQEAEAALATARARYEEAAGGTRDEVIRQARAALDQARVQRDAAARERDRLRALVSGGAATAAQLDQAEDRLRAADKALAAAQAAYDQARAGATRAALAVLERAVEQAEAAVKLARLQADLSTVRAPVDGVVSAELAHPGEVVAPGAPLVEIVDTRRLWVRVYIPEADLVRLRTGQPAEVRVDGLPDRRFPASVRWIAPEAEFTPRNVQTPSERTRIVFAVKVAVTDPEGHLKPGLPADVTFLDVGAAPPPVGGPDSSRGESSRS</sequence>
<dbReference type="EMBL" id="AP025628">
    <property type="protein sequence ID" value="BDG59011.1"/>
    <property type="molecule type" value="Genomic_DNA"/>
</dbReference>
<feature type="domain" description="CusB-like beta-barrel" evidence="5">
    <location>
        <begin position="253"/>
        <end position="337"/>
    </location>
</feature>
<evidence type="ECO:0000256" key="2">
    <source>
        <dbReference type="ARBA" id="ARBA00023054"/>
    </source>
</evidence>
<dbReference type="AlphaFoldDB" id="A0AA35G5A0"/>
<gene>
    <name evidence="6" type="primary">ybhG</name>
    <name evidence="6" type="ORF">caldi_01010</name>
</gene>
<evidence type="ECO:0000256" key="4">
    <source>
        <dbReference type="SAM" id="MobiDB-lite"/>
    </source>
</evidence>
<dbReference type="Gene3D" id="2.40.50.100">
    <property type="match status" value="2"/>
</dbReference>
<evidence type="ECO:0000313" key="7">
    <source>
        <dbReference type="Proteomes" id="UP001163687"/>
    </source>
</evidence>
<accession>A0AA35G5A0</accession>
<organism evidence="6 7">
    <name type="scientific">Caldinitratiruptor microaerophilus</name>
    <dbReference type="NCBI Taxonomy" id="671077"/>
    <lineage>
        <taxon>Bacteria</taxon>
        <taxon>Bacillati</taxon>
        <taxon>Bacillota</taxon>
        <taxon>Clostridia</taxon>
        <taxon>Eubacteriales</taxon>
        <taxon>Symbiobacteriaceae</taxon>
        <taxon>Caldinitratiruptor</taxon>
    </lineage>
</organism>
<dbReference type="PANTHER" id="PTHR32347">
    <property type="entry name" value="EFFLUX SYSTEM COMPONENT YKNX-RELATED"/>
    <property type="match status" value="1"/>
</dbReference>
<dbReference type="RefSeq" id="WP_264843131.1">
    <property type="nucleotide sequence ID" value="NZ_AP025628.1"/>
</dbReference>
<evidence type="ECO:0000256" key="1">
    <source>
        <dbReference type="ARBA" id="ARBA00004196"/>
    </source>
</evidence>
<dbReference type="SUPFAM" id="SSF111369">
    <property type="entry name" value="HlyD-like secretion proteins"/>
    <property type="match status" value="2"/>
</dbReference>
<evidence type="ECO:0000256" key="3">
    <source>
        <dbReference type="SAM" id="Coils"/>
    </source>
</evidence>
<dbReference type="InterPro" id="IPR050465">
    <property type="entry name" value="UPF0194_transport"/>
</dbReference>
<dbReference type="Pfam" id="PF25954">
    <property type="entry name" value="Beta-barrel_RND_2"/>
    <property type="match status" value="1"/>
</dbReference>
<dbReference type="InterPro" id="IPR058792">
    <property type="entry name" value="Beta-barrel_RND_2"/>
</dbReference>